<dbReference type="InterPro" id="IPR050079">
    <property type="entry name" value="DEAD_box_RNA_helicase"/>
</dbReference>
<dbReference type="SMART" id="SM00487">
    <property type="entry name" value="DEXDc"/>
    <property type="match status" value="1"/>
</dbReference>
<name>A0A1F7SD42_9BACT</name>
<dbReference type="PROSITE" id="PS51194">
    <property type="entry name" value="HELICASE_CTER"/>
    <property type="match status" value="1"/>
</dbReference>
<evidence type="ECO:0008006" key="12">
    <source>
        <dbReference type="Google" id="ProtNLM"/>
    </source>
</evidence>
<comment type="similarity">
    <text evidence="5 6">Belongs to the DEAD box helicase family.</text>
</comment>
<dbReference type="InterPro" id="IPR014001">
    <property type="entry name" value="Helicase_ATP-bd"/>
</dbReference>
<feature type="region of interest" description="Disordered" evidence="7">
    <location>
        <begin position="378"/>
        <end position="398"/>
    </location>
</feature>
<evidence type="ECO:0000313" key="11">
    <source>
        <dbReference type="Proteomes" id="UP000178082"/>
    </source>
</evidence>
<evidence type="ECO:0000256" key="2">
    <source>
        <dbReference type="ARBA" id="ARBA00022801"/>
    </source>
</evidence>
<comment type="caution">
    <text evidence="10">The sequence shown here is derived from an EMBL/GenBank/DDBJ whole genome shotgun (WGS) entry which is preliminary data.</text>
</comment>
<dbReference type="Gene3D" id="3.40.50.300">
    <property type="entry name" value="P-loop containing nucleotide triphosphate hydrolases"/>
    <property type="match status" value="2"/>
</dbReference>
<dbReference type="PANTHER" id="PTHR47959:SF1">
    <property type="entry name" value="ATP-DEPENDENT RNA HELICASE DBPA"/>
    <property type="match status" value="1"/>
</dbReference>
<dbReference type="Proteomes" id="UP000178082">
    <property type="component" value="Unassembled WGS sequence"/>
</dbReference>
<evidence type="ECO:0000256" key="1">
    <source>
        <dbReference type="ARBA" id="ARBA00022741"/>
    </source>
</evidence>
<evidence type="ECO:0000256" key="3">
    <source>
        <dbReference type="ARBA" id="ARBA00022806"/>
    </source>
</evidence>
<dbReference type="GO" id="GO:0005829">
    <property type="term" value="C:cytosol"/>
    <property type="evidence" value="ECO:0007669"/>
    <property type="project" value="TreeGrafter"/>
</dbReference>
<keyword evidence="3 6" id="KW-0347">Helicase</keyword>
<dbReference type="STRING" id="1817883.A3G31_05905"/>
<evidence type="ECO:0000256" key="6">
    <source>
        <dbReference type="RuleBase" id="RU000492"/>
    </source>
</evidence>
<accession>A0A1F7SD42</accession>
<evidence type="ECO:0000256" key="4">
    <source>
        <dbReference type="ARBA" id="ARBA00022840"/>
    </source>
</evidence>
<dbReference type="CDD" id="cd18787">
    <property type="entry name" value="SF2_C_DEAD"/>
    <property type="match status" value="1"/>
</dbReference>
<dbReference type="PROSITE" id="PS00039">
    <property type="entry name" value="DEAD_ATP_HELICASE"/>
    <property type="match status" value="1"/>
</dbReference>
<dbReference type="SMART" id="SM00490">
    <property type="entry name" value="HELICc"/>
    <property type="match status" value="1"/>
</dbReference>
<protein>
    <recommendedName>
        <fullName evidence="12">RNA helicase</fullName>
    </recommendedName>
</protein>
<dbReference type="AlphaFoldDB" id="A0A1F7SD42"/>
<dbReference type="InterPro" id="IPR001650">
    <property type="entry name" value="Helicase_C-like"/>
</dbReference>
<feature type="domain" description="Helicase ATP-binding" evidence="8">
    <location>
        <begin position="32"/>
        <end position="200"/>
    </location>
</feature>
<dbReference type="InterPro" id="IPR011545">
    <property type="entry name" value="DEAD/DEAH_box_helicase_dom"/>
</dbReference>
<proteinExistence type="inferred from homology"/>
<keyword evidence="4 6" id="KW-0067">ATP-binding</keyword>
<evidence type="ECO:0000313" key="10">
    <source>
        <dbReference type="EMBL" id="OGL51641.1"/>
    </source>
</evidence>
<dbReference type="GO" id="GO:0003676">
    <property type="term" value="F:nucleic acid binding"/>
    <property type="evidence" value="ECO:0007669"/>
    <property type="project" value="InterPro"/>
</dbReference>
<dbReference type="GO" id="GO:0005524">
    <property type="term" value="F:ATP binding"/>
    <property type="evidence" value="ECO:0007669"/>
    <property type="project" value="UniProtKB-KW"/>
</dbReference>
<feature type="domain" description="Helicase C-terminal" evidence="9">
    <location>
        <begin position="210"/>
        <end position="373"/>
    </location>
</feature>
<dbReference type="GO" id="GO:0003724">
    <property type="term" value="F:RNA helicase activity"/>
    <property type="evidence" value="ECO:0007669"/>
    <property type="project" value="UniProtKB-ARBA"/>
</dbReference>
<dbReference type="SUPFAM" id="SSF52540">
    <property type="entry name" value="P-loop containing nucleoside triphosphate hydrolases"/>
    <property type="match status" value="1"/>
</dbReference>
<dbReference type="InterPro" id="IPR044742">
    <property type="entry name" value="DEAD/DEAH_RhlB"/>
</dbReference>
<reference evidence="10 11" key="1">
    <citation type="journal article" date="2016" name="Nat. Commun.">
        <title>Thousands of microbial genomes shed light on interconnected biogeochemical processes in an aquifer system.</title>
        <authorList>
            <person name="Anantharaman K."/>
            <person name="Brown C.T."/>
            <person name="Hug L.A."/>
            <person name="Sharon I."/>
            <person name="Castelle C.J."/>
            <person name="Probst A.J."/>
            <person name="Thomas B.C."/>
            <person name="Singh A."/>
            <person name="Wilkins M.J."/>
            <person name="Karaoz U."/>
            <person name="Brodie E.L."/>
            <person name="Williams K.H."/>
            <person name="Hubbard S.S."/>
            <person name="Banfield J.F."/>
        </authorList>
    </citation>
    <scope>NUCLEOTIDE SEQUENCE [LARGE SCALE GENOMIC DNA]</scope>
</reference>
<gene>
    <name evidence="10" type="ORF">A3G31_05905</name>
</gene>
<evidence type="ECO:0000256" key="5">
    <source>
        <dbReference type="ARBA" id="ARBA00038437"/>
    </source>
</evidence>
<dbReference type="GO" id="GO:0016787">
    <property type="term" value="F:hydrolase activity"/>
    <property type="evidence" value="ECO:0007669"/>
    <property type="project" value="UniProtKB-KW"/>
</dbReference>
<evidence type="ECO:0000259" key="8">
    <source>
        <dbReference type="PROSITE" id="PS51192"/>
    </source>
</evidence>
<dbReference type="Pfam" id="PF00271">
    <property type="entry name" value="Helicase_C"/>
    <property type="match status" value="1"/>
</dbReference>
<dbReference type="PROSITE" id="PS51192">
    <property type="entry name" value="HELICASE_ATP_BIND_1"/>
    <property type="match status" value="1"/>
</dbReference>
<dbReference type="InterPro" id="IPR027417">
    <property type="entry name" value="P-loop_NTPase"/>
</dbReference>
<feature type="compositionally biased region" description="Polar residues" evidence="7">
    <location>
        <begin position="378"/>
        <end position="387"/>
    </location>
</feature>
<evidence type="ECO:0000259" key="9">
    <source>
        <dbReference type="PROSITE" id="PS51194"/>
    </source>
</evidence>
<dbReference type="PANTHER" id="PTHR47959">
    <property type="entry name" value="ATP-DEPENDENT RNA HELICASE RHLE-RELATED"/>
    <property type="match status" value="1"/>
</dbReference>
<keyword evidence="1 6" id="KW-0547">Nucleotide-binding</keyword>
<evidence type="ECO:0000256" key="7">
    <source>
        <dbReference type="SAM" id="MobiDB-lite"/>
    </source>
</evidence>
<dbReference type="Pfam" id="PF00270">
    <property type="entry name" value="DEAD"/>
    <property type="match status" value="1"/>
</dbReference>
<dbReference type="EMBL" id="MGDI01000038">
    <property type="protein sequence ID" value="OGL51641.1"/>
    <property type="molecule type" value="Genomic_DNA"/>
</dbReference>
<dbReference type="CDD" id="cd00268">
    <property type="entry name" value="DEADc"/>
    <property type="match status" value="1"/>
</dbReference>
<keyword evidence="2 6" id="KW-0378">Hydrolase</keyword>
<organism evidence="10 11">
    <name type="scientific">Candidatus Schekmanbacteria bacterium RIFCSPLOWO2_12_FULL_38_15</name>
    <dbReference type="NCBI Taxonomy" id="1817883"/>
    <lineage>
        <taxon>Bacteria</taxon>
        <taxon>Candidatus Schekmaniibacteriota</taxon>
    </lineage>
</organism>
<sequence>MKSESFALSKQMIALLEQDGIIIATPVQKEIIPAIIQGRDVIAQSETGSGKTLSFAIPIIEQLHRRDGLRALVLVPTRELCIQISGEFIRYSHDKHLGIVPVYGGVSISMQIANLKSANIVVATPGRLLDIIERRAVKLDSIQFLVFDEADRMLDMGFIKDIERILQHLSSPRQTMLFSATISREVEQISRKYLSNPKYVRLASELKPAILQQTYYQTTPEGKMGLLIGLLKRDRHLVIVFCNRKHVTVKLAKKLSAQGINARCLNGDMSQAQRERVTSQFRQKKFTVLVATDVAARGLHIEDISHVYNYEIPKDVEYYTHRVGRTARVGKKGNAISLVATAEEKKFFQQILFTYRGSITLKESRDIPVSYLENTAGNASQKNTHTGQFWRKKRQYPR</sequence>
<dbReference type="InterPro" id="IPR000629">
    <property type="entry name" value="RNA-helicase_DEAD-box_CS"/>
</dbReference>